<accession>A0A1H8FE81</accession>
<evidence type="ECO:0000256" key="4">
    <source>
        <dbReference type="ARBA" id="ARBA00022692"/>
    </source>
</evidence>
<keyword evidence="6 7" id="KW-0472">Membrane</keyword>
<dbReference type="STRING" id="1121117.SAMN02745977_01026"/>
<protein>
    <submittedName>
        <fullName evidence="8">Uncharacterized membrane protein</fullName>
    </submittedName>
</protein>
<dbReference type="AlphaFoldDB" id="A0A1H8FE81"/>
<dbReference type="Proteomes" id="UP000199531">
    <property type="component" value="Unassembled WGS sequence"/>
</dbReference>
<dbReference type="GO" id="GO:0000041">
    <property type="term" value="P:transition metal ion transport"/>
    <property type="evidence" value="ECO:0007669"/>
    <property type="project" value="InterPro"/>
</dbReference>
<dbReference type="Pfam" id="PF01891">
    <property type="entry name" value="CbiM"/>
    <property type="match status" value="1"/>
</dbReference>
<keyword evidence="9" id="KW-1185">Reference proteome</keyword>
<reference evidence="8 9" key="1">
    <citation type="submission" date="2016-10" db="EMBL/GenBank/DDBJ databases">
        <authorList>
            <person name="de Groot N.N."/>
        </authorList>
    </citation>
    <scope>NUCLEOTIDE SEQUENCE [LARGE SCALE GENOMIC DNA]</scope>
    <source>
        <strain evidence="8 9">DSM 15123</strain>
    </source>
</reference>
<evidence type="ECO:0000256" key="5">
    <source>
        <dbReference type="ARBA" id="ARBA00022989"/>
    </source>
</evidence>
<feature type="transmembrane region" description="Helical" evidence="7">
    <location>
        <begin position="30"/>
        <end position="47"/>
    </location>
</feature>
<evidence type="ECO:0000313" key="9">
    <source>
        <dbReference type="Proteomes" id="UP000199531"/>
    </source>
</evidence>
<evidence type="ECO:0000256" key="3">
    <source>
        <dbReference type="ARBA" id="ARBA00022475"/>
    </source>
</evidence>
<comment type="subcellular location">
    <subcellularLocation>
        <location evidence="1">Cell membrane</location>
        <topology evidence="1">Multi-pass membrane protein</topology>
    </subcellularLocation>
</comment>
<organism evidence="8 9">
    <name type="scientific">Brachymonas denitrificans DSM 15123</name>
    <dbReference type="NCBI Taxonomy" id="1121117"/>
    <lineage>
        <taxon>Bacteria</taxon>
        <taxon>Pseudomonadati</taxon>
        <taxon>Pseudomonadota</taxon>
        <taxon>Betaproteobacteria</taxon>
        <taxon>Burkholderiales</taxon>
        <taxon>Comamonadaceae</taxon>
        <taxon>Brachymonas</taxon>
    </lineage>
</organism>
<feature type="transmembrane region" description="Helical" evidence="7">
    <location>
        <begin position="171"/>
        <end position="191"/>
    </location>
</feature>
<dbReference type="InterPro" id="IPR002751">
    <property type="entry name" value="CbiM/NikMN"/>
</dbReference>
<feature type="transmembrane region" description="Helical" evidence="7">
    <location>
        <begin position="98"/>
        <end position="120"/>
    </location>
</feature>
<keyword evidence="5 7" id="KW-1133">Transmembrane helix</keyword>
<keyword evidence="4 7" id="KW-0812">Transmembrane</keyword>
<dbReference type="EMBL" id="FOCW01000001">
    <property type="protein sequence ID" value="SEN29982.1"/>
    <property type="molecule type" value="Genomic_DNA"/>
</dbReference>
<keyword evidence="2" id="KW-0813">Transport</keyword>
<evidence type="ECO:0000256" key="6">
    <source>
        <dbReference type="ARBA" id="ARBA00023136"/>
    </source>
</evidence>
<name>A0A1H8FE81_9BURK</name>
<gene>
    <name evidence="8" type="ORF">SAMN02745977_01026</name>
</gene>
<dbReference type="GO" id="GO:0005886">
    <property type="term" value="C:plasma membrane"/>
    <property type="evidence" value="ECO:0007669"/>
    <property type="project" value="UniProtKB-SubCell"/>
</dbReference>
<proteinExistence type="predicted"/>
<keyword evidence="3" id="KW-1003">Cell membrane</keyword>
<evidence type="ECO:0000313" key="8">
    <source>
        <dbReference type="EMBL" id="SEN29982.1"/>
    </source>
</evidence>
<feature type="transmembrane region" description="Helical" evidence="7">
    <location>
        <begin position="132"/>
        <end position="151"/>
    </location>
</feature>
<evidence type="ECO:0000256" key="7">
    <source>
        <dbReference type="SAM" id="Phobius"/>
    </source>
</evidence>
<feature type="transmembrane region" description="Helical" evidence="7">
    <location>
        <begin position="59"/>
        <end position="86"/>
    </location>
</feature>
<evidence type="ECO:0000256" key="2">
    <source>
        <dbReference type="ARBA" id="ARBA00022448"/>
    </source>
</evidence>
<sequence length="207" mass="22706">MMDLNWEWLPLAVALALAFSMRPWRMLRDGALATPLLASLVFFPWLWALPRMHAMPIPLILSGSCLILLMLGWPLAVPVICLIAALSGLVAPAPVELLVANAFWIGVLPASIALVLGALLRRYVGPHVFVYTLGRGFIVTAVSTFGASLLGEWAGAELPNIEPTLVTTAHWMMAWGEAFMTGMLSAIFVAFRPQWLATWSDNLYLHK</sequence>
<evidence type="ECO:0000256" key="1">
    <source>
        <dbReference type="ARBA" id="ARBA00004651"/>
    </source>
</evidence>